<accession>A0A7W9AGI1</accession>
<keyword evidence="4" id="KW-1185">Reference proteome</keyword>
<keyword evidence="2" id="KW-0472">Membrane</keyword>
<comment type="caution">
    <text evidence="3">The sequence shown here is derived from an EMBL/GenBank/DDBJ whole genome shotgun (WGS) entry which is preliminary data.</text>
</comment>
<reference evidence="3 4" key="1">
    <citation type="submission" date="2020-08" db="EMBL/GenBank/DDBJ databases">
        <title>Genomic Encyclopedia of Type Strains, Phase IV (KMG-IV): sequencing the most valuable type-strain genomes for metagenomic binning, comparative biology and taxonomic classification.</title>
        <authorList>
            <person name="Goeker M."/>
        </authorList>
    </citation>
    <scope>NUCLEOTIDE SEQUENCE [LARGE SCALE GENOMIC DNA]</scope>
    <source>
        <strain evidence="3 4">DSM 25079</strain>
    </source>
</reference>
<evidence type="ECO:0000313" key="4">
    <source>
        <dbReference type="Proteomes" id="UP000549617"/>
    </source>
</evidence>
<dbReference type="Proteomes" id="UP000549617">
    <property type="component" value="Unassembled WGS sequence"/>
</dbReference>
<organism evidence="3 4">
    <name type="scientific">Sphingobium boeckii</name>
    <dbReference type="NCBI Taxonomy" id="1082345"/>
    <lineage>
        <taxon>Bacteria</taxon>
        <taxon>Pseudomonadati</taxon>
        <taxon>Pseudomonadota</taxon>
        <taxon>Alphaproteobacteria</taxon>
        <taxon>Sphingomonadales</taxon>
        <taxon>Sphingomonadaceae</taxon>
        <taxon>Sphingobium</taxon>
    </lineage>
</organism>
<evidence type="ECO:0000256" key="1">
    <source>
        <dbReference type="SAM" id="MobiDB-lite"/>
    </source>
</evidence>
<keyword evidence="2" id="KW-1133">Transmembrane helix</keyword>
<evidence type="ECO:0000256" key="2">
    <source>
        <dbReference type="SAM" id="Phobius"/>
    </source>
</evidence>
<feature type="region of interest" description="Disordered" evidence="1">
    <location>
        <begin position="1"/>
        <end position="52"/>
    </location>
</feature>
<dbReference type="RefSeq" id="WP_184016453.1">
    <property type="nucleotide sequence ID" value="NZ_JACIJC010000002.1"/>
</dbReference>
<sequence length="83" mass="8843">MSRDQRPGTVRIVSDPRATLPRNRRHDDAQSAGKSGRNAAPSPGESTTPDRRRWVVPASLFAAGFALGGLLVAARNLLQVPGL</sequence>
<proteinExistence type="predicted"/>
<protein>
    <submittedName>
        <fullName evidence="3">Uncharacterized protein</fullName>
    </submittedName>
</protein>
<gene>
    <name evidence="3" type="ORF">FHS49_001263</name>
</gene>
<dbReference type="AlphaFoldDB" id="A0A7W9AGI1"/>
<dbReference type="EMBL" id="JACIJC010000002">
    <property type="protein sequence ID" value="MBB5685255.1"/>
    <property type="molecule type" value="Genomic_DNA"/>
</dbReference>
<feature type="transmembrane region" description="Helical" evidence="2">
    <location>
        <begin position="54"/>
        <end position="74"/>
    </location>
</feature>
<name>A0A7W9AGI1_9SPHN</name>
<keyword evidence="2" id="KW-0812">Transmembrane</keyword>
<evidence type="ECO:0000313" key="3">
    <source>
        <dbReference type="EMBL" id="MBB5685255.1"/>
    </source>
</evidence>